<dbReference type="RefSeq" id="WP_014289558.1">
    <property type="nucleotide sequence ID" value="NC_016645.1"/>
</dbReference>
<keyword evidence="2" id="KW-0645">Protease</keyword>
<dbReference type="Proteomes" id="UP000005867">
    <property type="component" value="Chromosome"/>
</dbReference>
<evidence type="ECO:0000313" key="2">
    <source>
        <dbReference type="EMBL" id="AET33733.1"/>
    </source>
</evidence>
<dbReference type="OrthoDB" id="34215at2157"/>
<dbReference type="STRING" id="1104324.P186_2344"/>
<dbReference type="Pfam" id="PF04389">
    <property type="entry name" value="Peptidase_M28"/>
    <property type="match status" value="1"/>
</dbReference>
<dbReference type="InterPro" id="IPR007484">
    <property type="entry name" value="Peptidase_M28"/>
</dbReference>
<reference evidence="2 3" key="1">
    <citation type="journal article" date="2012" name="J. Bacteriol.">
        <title>Complete genome sequence of strain 1860, a crenarchaeon of the genus pyrobaculum able to grow with various electron acceptors.</title>
        <authorList>
            <person name="Mardanov A.V."/>
            <person name="Gumerov V.M."/>
            <person name="Slobodkina G.B."/>
            <person name="Beletsky A.V."/>
            <person name="Bonch-Osmolovskaya E.A."/>
            <person name="Ravin N.V."/>
            <person name="Skryabin K.G."/>
        </authorList>
    </citation>
    <scope>NUCLEOTIDE SEQUENCE [LARGE SCALE GENOMIC DNA]</scope>
    <source>
        <strain evidence="2 3">1860</strain>
    </source>
</reference>
<dbReference type="eggNOG" id="arCOG02960">
    <property type="taxonomic scope" value="Archaea"/>
</dbReference>
<dbReference type="GeneID" id="11593948"/>
<sequence>MAEVYRKCTSYRDLVAGGSGEREFLQWLIAFLDTPSVWFHLSPVEVLAWEDAGTRLEVGDMALRGLALPYSGPASVEGRLVSPDGDVEGNIVVAEFPSDVDDAKYIVIEAARRGAQAVVFSGRPPRRIVVTGEYGYKIDAAPAPIPAASFEDAASYVGKRARLVVETKTRVTYSYSLVAFNSFENTPMISAHWDHWLVGATDNCAGVEAAVLAFSELVADDVPVALGLFTAEEGVAPHVPSFYWAWGSYNYFKKWRPSLLVNIDVVGVGTPRMYAVPYLHESLRGLGPVERPEAYFDSVHYERWGLPSVTISSLRDTWALYHSPLDTNAEVENILYVADLAKRLVKIKPAPPAVRLEDYGLPPADSPHEAWSLVYNYVVVFRDYSHSDIVYTDVFKFLKKAAAEYRRVDLLAGPTLCVGNCENALETYRELALLRLASQPL</sequence>
<dbReference type="GO" id="GO:0004177">
    <property type="term" value="F:aminopeptidase activity"/>
    <property type="evidence" value="ECO:0007669"/>
    <property type="project" value="UniProtKB-KW"/>
</dbReference>
<organism evidence="2 3">
    <name type="scientific">Pyrobaculum ferrireducens</name>
    <dbReference type="NCBI Taxonomy" id="1104324"/>
    <lineage>
        <taxon>Archaea</taxon>
        <taxon>Thermoproteota</taxon>
        <taxon>Thermoprotei</taxon>
        <taxon>Thermoproteales</taxon>
        <taxon>Thermoproteaceae</taxon>
        <taxon>Pyrobaculum</taxon>
    </lineage>
</organism>
<dbReference type="HOGENOM" id="CLU_625029_0_0_2"/>
<keyword evidence="2" id="KW-0378">Hydrolase</keyword>
<dbReference type="BioCyc" id="PSP1104324:GJSN-2293-MONOMER"/>
<dbReference type="SUPFAM" id="SSF53187">
    <property type="entry name" value="Zn-dependent exopeptidases"/>
    <property type="match status" value="1"/>
</dbReference>
<gene>
    <name evidence="2" type="ORF">P186_2344</name>
</gene>
<evidence type="ECO:0000259" key="1">
    <source>
        <dbReference type="Pfam" id="PF04389"/>
    </source>
</evidence>
<name>G7VC47_9CREN</name>
<dbReference type="EMBL" id="CP003098">
    <property type="protein sequence ID" value="AET33733.1"/>
    <property type="molecule type" value="Genomic_DNA"/>
</dbReference>
<protein>
    <submittedName>
        <fullName evidence="2">Aminopeptidase Iap family-like protein</fullName>
    </submittedName>
</protein>
<proteinExistence type="predicted"/>
<dbReference type="KEGG" id="pyr:P186_2344"/>
<dbReference type="Gene3D" id="3.40.630.10">
    <property type="entry name" value="Zn peptidases"/>
    <property type="match status" value="1"/>
</dbReference>
<keyword evidence="2" id="KW-0031">Aminopeptidase</keyword>
<feature type="domain" description="Peptidase M28" evidence="1">
    <location>
        <begin position="184"/>
        <end position="274"/>
    </location>
</feature>
<accession>G7VC47</accession>
<keyword evidence="3" id="KW-1185">Reference proteome</keyword>
<evidence type="ECO:0000313" key="3">
    <source>
        <dbReference type="Proteomes" id="UP000005867"/>
    </source>
</evidence>
<dbReference type="AlphaFoldDB" id="G7VC47"/>
<dbReference type="Gene3D" id="3.50.30.30">
    <property type="match status" value="1"/>
</dbReference>